<evidence type="ECO:0000256" key="7">
    <source>
        <dbReference type="ARBA" id="ARBA00023137"/>
    </source>
</evidence>
<dbReference type="OrthoDB" id="3256376at2759"/>
<gene>
    <name evidence="11" type="primary">LOC127752226</name>
</gene>
<evidence type="ECO:0000313" key="11">
    <source>
        <dbReference type="RefSeq" id="XP_052132951.1"/>
    </source>
</evidence>
<evidence type="ECO:0000256" key="4">
    <source>
        <dbReference type="ARBA" id="ARBA00022777"/>
    </source>
</evidence>
<dbReference type="PANTHER" id="PTHR45807">
    <property type="entry name" value="TYROSINE-PROTEIN KINASE HOPSCOTCH"/>
    <property type="match status" value="1"/>
</dbReference>
<keyword evidence="2" id="KW-0808">Transferase</keyword>
<dbReference type="GO" id="GO:0004714">
    <property type="term" value="F:transmembrane receptor protein tyrosine kinase activity"/>
    <property type="evidence" value="ECO:0007669"/>
    <property type="project" value="UniProtKB-EC"/>
</dbReference>
<evidence type="ECO:0000313" key="10">
    <source>
        <dbReference type="Proteomes" id="UP000504606"/>
    </source>
</evidence>
<organism evidence="10 11">
    <name type="scientific">Frankliniella occidentalis</name>
    <name type="common">Western flower thrips</name>
    <name type="synonym">Euthrips occidentalis</name>
    <dbReference type="NCBI Taxonomy" id="133901"/>
    <lineage>
        <taxon>Eukaryota</taxon>
        <taxon>Metazoa</taxon>
        <taxon>Ecdysozoa</taxon>
        <taxon>Arthropoda</taxon>
        <taxon>Hexapoda</taxon>
        <taxon>Insecta</taxon>
        <taxon>Pterygota</taxon>
        <taxon>Neoptera</taxon>
        <taxon>Paraneoptera</taxon>
        <taxon>Thysanoptera</taxon>
        <taxon>Terebrantia</taxon>
        <taxon>Thripoidea</taxon>
        <taxon>Thripidae</taxon>
        <taxon>Frankliniella</taxon>
    </lineage>
</organism>
<evidence type="ECO:0000256" key="5">
    <source>
        <dbReference type="ARBA" id="ARBA00022840"/>
    </source>
</evidence>
<dbReference type="SMART" id="SM00219">
    <property type="entry name" value="TyrKc"/>
    <property type="match status" value="1"/>
</dbReference>
<dbReference type="FunFam" id="1.10.510.10:FF:001512">
    <property type="entry name" value="Receptor tyrosine-protein kinase erbB-2"/>
    <property type="match status" value="1"/>
</dbReference>
<keyword evidence="10" id="KW-1185">Reference proteome</keyword>
<dbReference type="PROSITE" id="PS50011">
    <property type="entry name" value="PROTEIN_KINASE_DOM"/>
    <property type="match status" value="1"/>
</dbReference>
<proteinExistence type="predicted"/>
<dbReference type="Pfam" id="PF07714">
    <property type="entry name" value="PK_Tyr_Ser-Thr"/>
    <property type="match status" value="1"/>
</dbReference>
<dbReference type="PROSITE" id="PS00109">
    <property type="entry name" value="PROTEIN_KINASE_TYR"/>
    <property type="match status" value="1"/>
</dbReference>
<dbReference type="GO" id="GO:0019221">
    <property type="term" value="P:cytokine-mediated signaling pathway"/>
    <property type="evidence" value="ECO:0007669"/>
    <property type="project" value="TreeGrafter"/>
</dbReference>
<dbReference type="GO" id="GO:0005126">
    <property type="term" value="F:cytokine receptor binding"/>
    <property type="evidence" value="ECO:0007669"/>
    <property type="project" value="TreeGrafter"/>
</dbReference>
<keyword evidence="4" id="KW-0418">Kinase</keyword>
<dbReference type="GO" id="GO:0030182">
    <property type="term" value="P:neuron differentiation"/>
    <property type="evidence" value="ECO:0007669"/>
    <property type="project" value="UniProtKB-ARBA"/>
</dbReference>
<dbReference type="InterPro" id="IPR008266">
    <property type="entry name" value="Tyr_kinase_AS"/>
</dbReference>
<dbReference type="InterPro" id="IPR020635">
    <property type="entry name" value="Tyr_kinase_cat_dom"/>
</dbReference>
<dbReference type="RefSeq" id="XP_052132951.1">
    <property type="nucleotide sequence ID" value="XM_052276991.1"/>
</dbReference>
<dbReference type="GO" id="GO:0005829">
    <property type="term" value="C:cytosol"/>
    <property type="evidence" value="ECO:0007669"/>
    <property type="project" value="TreeGrafter"/>
</dbReference>
<evidence type="ECO:0000256" key="1">
    <source>
        <dbReference type="ARBA" id="ARBA00004308"/>
    </source>
</evidence>
<dbReference type="GO" id="GO:0048468">
    <property type="term" value="P:cell development"/>
    <property type="evidence" value="ECO:0007669"/>
    <property type="project" value="UniProtKB-ARBA"/>
</dbReference>
<name>A0A9C6XCQ3_FRAOC</name>
<dbReference type="PANTHER" id="PTHR45807:SF7">
    <property type="entry name" value="TYROSINE-PROTEIN KINASE HOPSCOTCH"/>
    <property type="match status" value="1"/>
</dbReference>
<dbReference type="Gene3D" id="1.10.510.10">
    <property type="entry name" value="Transferase(Phosphotransferase) domain 1"/>
    <property type="match status" value="1"/>
</dbReference>
<sequence>MEYLGQKNIVHRDLAARNILVVDEFNVKISDFGLAQVMGQNDYYIIRSNRELPIPWYAPESLRDGKFSPRSDVWSYGVTLFEMFSLGEEPRLAACTNEQDHHELLRVLERGDRLPCPPNCPQHVYVDLMSPCWSSESRDRPSFSDICDVIKSIATIF</sequence>
<keyword evidence="7" id="KW-0829">Tyrosine-protein kinase</keyword>
<dbReference type="SUPFAM" id="SSF56112">
    <property type="entry name" value="Protein kinase-like (PK-like)"/>
    <property type="match status" value="1"/>
</dbReference>
<evidence type="ECO:0000259" key="9">
    <source>
        <dbReference type="PROSITE" id="PS50011"/>
    </source>
</evidence>
<dbReference type="Proteomes" id="UP000504606">
    <property type="component" value="Unplaced"/>
</dbReference>
<keyword evidence="5" id="KW-0067">ATP-binding</keyword>
<comment type="catalytic activity">
    <reaction evidence="8">
        <text>L-tyrosyl-[protein] + ATP = O-phospho-L-tyrosyl-[protein] + ADP + H(+)</text>
        <dbReference type="Rhea" id="RHEA:10596"/>
        <dbReference type="Rhea" id="RHEA-COMP:10136"/>
        <dbReference type="Rhea" id="RHEA-COMP:20101"/>
        <dbReference type="ChEBI" id="CHEBI:15378"/>
        <dbReference type="ChEBI" id="CHEBI:30616"/>
        <dbReference type="ChEBI" id="CHEBI:46858"/>
        <dbReference type="ChEBI" id="CHEBI:61978"/>
        <dbReference type="ChEBI" id="CHEBI:456216"/>
        <dbReference type="EC" id="2.7.10.1"/>
    </reaction>
</comment>
<evidence type="ECO:0000256" key="8">
    <source>
        <dbReference type="ARBA" id="ARBA00051243"/>
    </source>
</evidence>
<keyword evidence="6" id="KW-0472">Membrane</keyword>
<dbReference type="GO" id="GO:0007259">
    <property type="term" value="P:cell surface receptor signaling pathway via JAK-STAT"/>
    <property type="evidence" value="ECO:0007669"/>
    <property type="project" value="TreeGrafter"/>
</dbReference>
<dbReference type="GO" id="GO:0004715">
    <property type="term" value="F:non-membrane spanning protein tyrosine kinase activity"/>
    <property type="evidence" value="ECO:0007669"/>
    <property type="project" value="TreeGrafter"/>
</dbReference>
<evidence type="ECO:0000256" key="3">
    <source>
        <dbReference type="ARBA" id="ARBA00022741"/>
    </source>
</evidence>
<reference evidence="11" key="1">
    <citation type="submission" date="2025-08" db="UniProtKB">
        <authorList>
            <consortium name="RefSeq"/>
        </authorList>
    </citation>
    <scope>IDENTIFICATION</scope>
    <source>
        <tissue evidence="11">Whole organism</tissue>
    </source>
</reference>
<dbReference type="GO" id="GO:0005524">
    <property type="term" value="F:ATP binding"/>
    <property type="evidence" value="ECO:0007669"/>
    <property type="project" value="UniProtKB-KW"/>
</dbReference>
<dbReference type="InterPro" id="IPR051286">
    <property type="entry name" value="JAK"/>
</dbReference>
<dbReference type="PRINTS" id="PR00109">
    <property type="entry name" value="TYRKINASE"/>
</dbReference>
<dbReference type="GO" id="GO:0012505">
    <property type="term" value="C:endomembrane system"/>
    <property type="evidence" value="ECO:0007669"/>
    <property type="project" value="UniProtKB-SubCell"/>
</dbReference>
<dbReference type="GeneID" id="127752226"/>
<evidence type="ECO:0000256" key="6">
    <source>
        <dbReference type="ARBA" id="ARBA00023136"/>
    </source>
</evidence>
<dbReference type="KEGG" id="foc:127752226"/>
<dbReference type="AlphaFoldDB" id="A0A9C6XCQ3"/>
<feature type="domain" description="Protein kinase" evidence="9">
    <location>
        <begin position="1"/>
        <end position="157"/>
    </location>
</feature>
<comment type="subcellular location">
    <subcellularLocation>
        <location evidence="1">Endomembrane system</location>
    </subcellularLocation>
</comment>
<protein>
    <submittedName>
        <fullName evidence="11">Tyrosine-protein kinase ZAP-70-like</fullName>
    </submittedName>
</protein>
<dbReference type="InterPro" id="IPR001245">
    <property type="entry name" value="Ser-Thr/Tyr_kinase_cat_dom"/>
</dbReference>
<dbReference type="InterPro" id="IPR011009">
    <property type="entry name" value="Kinase-like_dom_sf"/>
</dbReference>
<keyword evidence="3" id="KW-0547">Nucleotide-binding</keyword>
<dbReference type="GO" id="GO:0051130">
    <property type="term" value="P:positive regulation of cellular component organization"/>
    <property type="evidence" value="ECO:0007669"/>
    <property type="project" value="UniProtKB-ARBA"/>
</dbReference>
<evidence type="ECO:0000256" key="2">
    <source>
        <dbReference type="ARBA" id="ARBA00022679"/>
    </source>
</evidence>
<dbReference type="GO" id="GO:0035556">
    <property type="term" value="P:intracellular signal transduction"/>
    <property type="evidence" value="ECO:0007669"/>
    <property type="project" value="TreeGrafter"/>
</dbReference>
<dbReference type="InterPro" id="IPR000719">
    <property type="entry name" value="Prot_kinase_dom"/>
</dbReference>
<accession>A0A9C6XCQ3</accession>
<dbReference type="GO" id="GO:0050793">
    <property type="term" value="P:regulation of developmental process"/>
    <property type="evidence" value="ECO:0007669"/>
    <property type="project" value="UniProtKB-ARBA"/>
</dbReference>